<dbReference type="PANTHER" id="PTHR33498:SF1">
    <property type="entry name" value="TRANSPOSASE FOR INSERTION SEQUENCE ELEMENT IS1557"/>
    <property type="match status" value="1"/>
</dbReference>
<dbReference type="Proteomes" id="UP001138802">
    <property type="component" value="Unassembled WGS sequence"/>
</dbReference>
<accession>A0A9X0WL62</accession>
<sequence>MLSISLLALSFEARSECSARIEFWLSRISGGYQNLEVVGIDEIALKKGHHDVVVVSADINGMLQVIGLLSEPTKAAVKAFFNSIPKRLRRTVKVICTDLYAGFIGAAKAVFGKRVLICADRFHIARRYPDSFET</sequence>
<dbReference type="InterPro" id="IPR002560">
    <property type="entry name" value="Transposase_DDE"/>
</dbReference>
<keyword evidence="3" id="KW-1185">Reference proteome</keyword>
<evidence type="ECO:0000259" key="1">
    <source>
        <dbReference type="Pfam" id="PF01610"/>
    </source>
</evidence>
<dbReference type="InterPro" id="IPR047951">
    <property type="entry name" value="Transpos_ISL3"/>
</dbReference>
<dbReference type="EMBL" id="NRSD01000026">
    <property type="protein sequence ID" value="MBK1646510.1"/>
    <property type="molecule type" value="Genomic_DNA"/>
</dbReference>
<dbReference type="AlphaFoldDB" id="A0A9X0WL62"/>
<dbReference type="Pfam" id="PF01610">
    <property type="entry name" value="DDE_Tnp_ISL3"/>
    <property type="match status" value="1"/>
</dbReference>
<comment type="caution">
    <text evidence="2">The sequence shown here is derived from an EMBL/GenBank/DDBJ whole genome shotgun (WGS) entry which is preliminary data.</text>
</comment>
<name>A0A9X0WL62_9GAMM</name>
<dbReference type="PANTHER" id="PTHR33498">
    <property type="entry name" value="TRANSPOSASE FOR INSERTION SEQUENCE ELEMENT IS1557"/>
    <property type="match status" value="1"/>
</dbReference>
<proteinExistence type="predicted"/>
<evidence type="ECO:0000313" key="2">
    <source>
        <dbReference type="EMBL" id="MBK1646510.1"/>
    </source>
</evidence>
<feature type="domain" description="Transposase IS204/IS1001/IS1096/IS1165 DDE" evidence="1">
    <location>
        <begin position="38"/>
        <end position="130"/>
    </location>
</feature>
<evidence type="ECO:0000313" key="3">
    <source>
        <dbReference type="Proteomes" id="UP001138802"/>
    </source>
</evidence>
<gene>
    <name evidence="2" type="ORF">CKO25_18035</name>
</gene>
<protein>
    <recommendedName>
        <fullName evidence="1">Transposase IS204/IS1001/IS1096/IS1165 DDE domain-containing protein</fullName>
    </recommendedName>
</protein>
<organism evidence="2 3">
    <name type="scientific">Thiocapsa imhoffii</name>
    <dbReference type="NCBI Taxonomy" id="382777"/>
    <lineage>
        <taxon>Bacteria</taxon>
        <taxon>Pseudomonadati</taxon>
        <taxon>Pseudomonadota</taxon>
        <taxon>Gammaproteobacteria</taxon>
        <taxon>Chromatiales</taxon>
        <taxon>Chromatiaceae</taxon>
        <taxon>Thiocapsa</taxon>
    </lineage>
</organism>
<reference evidence="2 3" key="1">
    <citation type="journal article" date="2020" name="Microorganisms">
        <title>Osmotic Adaptation and Compatible Solute Biosynthesis of Phototrophic Bacteria as Revealed from Genome Analyses.</title>
        <authorList>
            <person name="Imhoff J.F."/>
            <person name="Rahn T."/>
            <person name="Kunzel S."/>
            <person name="Keller A."/>
            <person name="Neulinger S.C."/>
        </authorList>
    </citation>
    <scope>NUCLEOTIDE SEQUENCE [LARGE SCALE GENOMIC DNA]</scope>
    <source>
        <strain evidence="2 3">DSM 21303</strain>
    </source>
</reference>